<accession>A0AAD2A3Q4</accession>
<dbReference type="AlphaFoldDB" id="A0AAD2A3Q4"/>
<evidence type="ECO:0000256" key="6">
    <source>
        <dbReference type="ARBA" id="ARBA00022833"/>
    </source>
</evidence>
<name>A0AAD2A3Q4_9LAMI</name>
<keyword evidence="3" id="KW-0479">Metal-binding</keyword>
<dbReference type="PANTHER" id="PTHR10201">
    <property type="entry name" value="MATRIX METALLOPROTEINASE"/>
    <property type="match status" value="1"/>
</dbReference>
<keyword evidence="12" id="KW-1185">Reference proteome</keyword>
<reference evidence="11" key="1">
    <citation type="submission" date="2023-05" db="EMBL/GenBank/DDBJ databases">
        <authorList>
            <person name="Huff M."/>
        </authorList>
    </citation>
    <scope>NUCLEOTIDE SEQUENCE</scope>
</reference>
<proteinExistence type="predicted"/>
<keyword evidence="8" id="KW-0865">Zymogen</keyword>
<dbReference type="GO" id="GO:0030198">
    <property type="term" value="P:extracellular matrix organization"/>
    <property type="evidence" value="ECO:0007669"/>
    <property type="project" value="TreeGrafter"/>
</dbReference>
<evidence type="ECO:0000259" key="10">
    <source>
        <dbReference type="Pfam" id="PF01471"/>
    </source>
</evidence>
<dbReference type="GO" id="GO:0008270">
    <property type="term" value="F:zinc ion binding"/>
    <property type="evidence" value="ECO:0007669"/>
    <property type="project" value="InterPro"/>
</dbReference>
<dbReference type="InterPro" id="IPR021158">
    <property type="entry name" value="Pept_M10A_Zn_BS"/>
</dbReference>
<sequence>MTAIALPTFFFIIFLCHTLCNSSDLESLKHFEVYCKRDHGLLPVKRYLNRYGYLDNLDLNKDIFDDELESTTLTYQLNYHLDTAGILDSDTLSKMMGPRCGVPDIINGTNTMKHGTKPFNNSLYSFFFPDRFVKWNITIFMYKFMNVFPPEGIDYVGQALDI</sequence>
<dbReference type="PANTHER" id="PTHR10201:SF213">
    <property type="entry name" value="METALLOENDOPROTEINASE 2-MMP-LIKE"/>
    <property type="match status" value="1"/>
</dbReference>
<keyword evidence="6" id="KW-0862">Zinc</keyword>
<dbReference type="GO" id="GO:0006508">
    <property type="term" value="P:proteolysis"/>
    <property type="evidence" value="ECO:0007669"/>
    <property type="project" value="UniProtKB-KW"/>
</dbReference>
<gene>
    <name evidence="11" type="ORF">FPE_LOCUS28350</name>
</gene>
<dbReference type="GO" id="GO:0004222">
    <property type="term" value="F:metalloendopeptidase activity"/>
    <property type="evidence" value="ECO:0007669"/>
    <property type="project" value="InterPro"/>
</dbReference>
<dbReference type="GO" id="GO:0030574">
    <property type="term" value="P:collagen catabolic process"/>
    <property type="evidence" value="ECO:0007669"/>
    <property type="project" value="TreeGrafter"/>
</dbReference>
<protein>
    <recommendedName>
        <fullName evidence="10">Peptidoglycan binding-like domain-containing protein</fullName>
    </recommendedName>
</protein>
<keyword evidence="4 9" id="KW-0732">Signal</keyword>
<evidence type="ECO:0000256" key="4">
    <source>
        <dbReference type="ARBA" id="ARBA00022729"/>
    </source>
</evidence>
<feature type="signal peptide" evidence="9">
    <location>
        <begin position="1"/>
        <end position="22"/>
    </location>
</feature>
<dbReference type="PROSITE" id="PS00546">
    <property type="entry name" value="CYSTEINE_SWITCH"/>
    <property type="match status" value="1"/>
</dbReference>
<organism evidence="11 12">
    <name type="scientific">Fraxinus pennsylvanica</name>
    <dbReference type="NCBI Taxonomy" id="56036"/>
    <lineage>
        <taxon>Eukaryota</taxon>
        <taxon>Viridiplantae</taxon>
        <taxon>Streptophyta</taxon>
        <taxon>Embryophyta</taxon>
        <taxon>Tracheophyta</taxon>
        <taxon>Spermatophyta</taxon>
        <taxon>Magnoliopsida</taxon>
        <taxon>eudicotyledons</taxon>
        <taxon>Gunneridae</taxon>
        <taxon>Pentapetalae</taxon>
        <taxon>asterids</taxon>
        <taxon>lamiids</taxon>
        <taxon>Lamiales</taxon>
        <taxon>Oleaceae</taxon>
        <taxon>Oleeae</taxon>
        <taxon>Fraxinus</taxon>
    </lineage>
</organism>
<feature type="domain" description="Peptidoglycan binding-like" evidence="10">
    <location>
        <begin position="44"/>
        <end position="95"/>
    </location>
</feature>
<keyword evidence="2" id="KW-0645">Protease</keyword>
<evidence type="ECO:0000256" key="3">
    <source>
        <dbReference type="ARBA" id="ARBA00022723"/>
    </source>
</evidence>
<dbReference type="SUPFAM" id="SSF47090">
    <property type="entry name" value="PGBD-like"/>
    <property type="match status" value="1"/>
</dbReference>
<evidence type="ECO:0000256" key="9">
    <source>
        <dbReference type="SAM" id="SignalP"/>
    </source>
</evidence>
<dbReference type="InterPro" id="IPR002477">
    <property type="entry name" value="Peptidoglycan-bd-like"/>
</dbReference>
<evidence type="ECO:0000256" key="1">
    <source>
        <dbReference type="ARBA" id="ARBA00001947"/>
    </source>
</evidence>
<evidence type="ECO:0000256" key="2">
    <source>
        <dbReference type="ARBA" id="ARBA00022670"/>
    </source>
</evidence>
<feature type="chain" id="PRO_5042249018" description="Peptidoglycan binding-like domain-containing protein" evidence="9">
    <location>
        <begin position="23"/>
        <end position="162"/>
    </location>
</feature>
<dbReference type="Pfam" id="PF01471">
    <property type="entry name" value="PG_binding_1"/>
    <property type="match status" value="1"/>
</dbReference>
<dbReference type="InterPro" id="IPR036365">
    <property type="entry name" value="PGBD-like_sf"/>
</dbReference>
<evidence type="ECO:0000256" key="7">
    <source>
        <dbReference type="ARBA" id="ARBA00023049"/>
    </source>
</evidence>
<keyword evidence="7" id="KW-0482">Metalloprotease</keyword>
<dbReference type="Gene3D" id="1.10.101.10">
    <property type="entry name" value="PGBD-like superfamily/PGBD"/>
    <property type="match status" value="1"/>
</dbReference>
<keyword evidence="5" id="KW-0378">Hydrolase</keyword>
<evidence type="ECO:0000313" key="11">
    <source>
        <dbReference type="EMBL" id="CAI9780920.1"/>
    </source>
</evidence>
<evidence type="ECO:0000256" key="5">
    <source>
        <dbReference type="ARBA" id="ARBA00022801"/>
    </source>
</evidence>
<evidence type="ECO:0000256" key="8">
    <source>
        <dbReference type="ARBA" id="ARBA00023145"/>
    </source>
</evidence>
<dbReference type="EMBL" id="OU503052">
    <property type="protein sequence ID" value="CAI9780920.1"/>
    <property type="molecule type" value="Genomic_DNA"/>
</dbReference>
<comment type="cofactor">
    <cofactor evidence="1">
        <name>Zn(2+)</name>
        <dbReference type="ChEBI" id="CHEBI:29105"/>
    </cofactor>
</comment>
<dbReference type="InterPro" id="IPR036366">
    <property type="entry name" value="PGBDSf"/>
</dbReference>
<evidence type="ECO:0000313" key="12">
    <source>
        <dbReference type="Proteomes" id="UP000834106"/>
    </source>
</evidence>
<dbReference type="GO" id="GO:0031012">
    <property type="term" value="C:extracellular matrix"/>
    <property type="evidence" value="ECO:0007669"/>
    <property type="project" value="InterPro"/>
</dbReference>
<dbReference type="Proteomes" id="UP000834106">
    <property type="component" value="Chromosome 17"/>
</dbReference>